<dbReference type="RefSeq" id="WP_064859231.1">
    <property type="nucleotide sequence ID" value="NZ_JAPMJT010000003.1"/>
</dbReference>
<evidence type="ECO:0000313" key="2">
    <source>
        <dbReference type="Proteomes" id="UP000093962"/>
    </source>
</evidence>
<accession>A0A1A0MMT7</accession>
<dbReference type="OrthoDB" id="2284173at2"/>
<evidence type="ECO:0000313" key="1">
    <source>
        <dbReference type="EMBL" id="OBA86725.1"/>
    </source>
</evidence>
<organism evidence="1 2">
    <name type="scientific">Mycolicibacterium mucogenicum</name>
    <name type="common">Mycobacterium mucogenicum</name>
    <dbReference type="NCBI Taxonomy" id="56689"/>
    <lineage>
        <taxon>Bacteria</taxon>
        <taxon>Bacillati</taxon>
        <taxon>Actinomycetota</taxon>
        <taxon>Actinomycetes</taxon>
        <taxon>Mycobacteriales</taxon>
        <taxon>Mycobacteriaceae</taxon>
        <taxon>Mycolicibacterium</taxon>
    </lineage>
</organism>
<gene>
    <name evidence="1" type="ORF">A5642_21815</name>
</gene>
<reference evidence="1 2" key="1">
    <citation type="submission" date="2016-06" db="EMBL/GenBank/DDBJ databases">
        <authorList>
            <person name="Kjaerup R.B."/>
            <person name="Dalgaard T.S."/>
            <person name="Juul-Madsen H.R."/>
        </authorList>
    </citation>
    <scope>NUCLEOTIDE SEQUENCE [LARGE SCALE GENOMIC DNA]</scope>
    <source>
        <strain evidence="1 2">1199456.5</strain>
    </source>
</reference>
<dbReference type="Proteomes" id="UP000093962">
    <property type="component" value="Unassembled WGS sequence"/>
</dbReference>
<proteinExistence type="predicted"/>
<dbReference type="EMBL" id="LZSF01000136">
    <property type="protein sequence ID" value="OBA86725.1"/>
    <property type="molecule type" value="Genomic_DNA"/>
</dbReference>
<dbReference type="AlphaFoldDB" id="A0A1A0MMT7"/>
<name>A0A1A0MMT7_MYCMU</name>
<protein>
    <submittedName>
        <fullName evidence="1">Uncharacterized protein</fullName>
    </submittedName>
</protein>
<comment type="caution">
    <text evidence="1">The sequence shown here is derived from an EMBL/GenBank/DDBJ whole genome shotgun (WGS) entry which is preliminary data.</text>
</comment>
<sequence length="244" mass="26330">MPDQTLTIDAVIAGRAVSRDEVLAWEAERLPKAARKIGLPVPAGDLARQRTAFADAKLALGADDVRGRLARDIRAAGVVARGSTQLSFGRRATSVCDLYVTGGSAAAFVEWFTAAERDDYAHSMVAANPDHFLIDTAADGRQEVIETTGGSPLATQFFVDYDDTSPLVTPRDTAFSVEAAGVARTGSGLAIGGVRHEFRDQANGFHARLCVEFPWLTAPYMIAQHRWHLACEFGNWITAAFAHR</sequence>